<dbReference type="PANTHER" id="PTHR43510:SF1">
    <property type="entry name" value="AMINOTRANSFERASE FUNCTION, HYPOTHETICAL (EUROFUNG)"/>
    <property type="match status" value="1"/>
</dbReference>
<comment type="caution">
    <text evidence="4">The sequence shown here is derived from an EMBL/GenBank/DDBJ whole genome shotgun (WGS) entry which is preliminary data.</text>
</comment>
<dbReference type="GO" id="GO:0030170">
    <property type="term" value="F:pyridoxal phosphate binding"/>
    <property type="evidence" value="ECO:0007669"/>
    <property type="project" value="InterPro"/>
</dbReference>
<keyword evidence="2" id="KW-0812">Transmembrane</keyword>
<keyword evidence="1 4" id="KW-0808">Transferase</keyword>
<keyword evidence="1 4" id="KW-0032">Aminotransferase</keyword>
<dbReference type="CDD" id="cd00609">
    <property type="entry name" value="AAT_like"/>
    <property type="match status" value="1"/>
</dbReference>
<dbReference type="Pfam" id="PF00155">
    <property type="entry name" value="Aminotran_1_2"/>
    <property type="match status" value="1"/>
</dbReference>
<dbReference type="AlphaFoldDB" id="A0A562J3F2"/>
<dbReference type="NCBIfam" id="NF005593">
    <property type="entry name" value="PRK07324.1"/>
    <property type="match status" value="1"/>
</dbReference>
<keyword evidence="2" id="KW-1133">Transmembrane helix</keyword>
<dbReference type="InterPro" id="IPR004839">
    <property type="entry name" value="Aminotransferase_I/II_large"/>
</dbReference>
<dbReference type="InterPro" id="IPR015421">
    <property type="entry name" value="PyrdxlP-dep_Trfase_major"/>
</dbReference>
<dbReference type="PROSITE" id="PS00105">
    <property type="entry name" value="AA_TRANSFER_CLASS_1"/>
    <property type="match status" value="1"/>
</dbReference>
<comment type="similarity">
    <text evidence="1">Belongs to the class-I pyridoxal-phosphate-dependent aminotransferase family.</text>
</comment>
<keyword evidence="5" id="KW-1185">Reference proteome</keyword>
<gene>
    <name evidence="4" type="ORF">LY60_03278</name>
</gene>
<evidence type="ECO:0000313" key="5">
    <source>
        <dbReference type="Proteomes" id="UP000315343"/>
    </source>
</evidence>
<dbReference type="GO" id="GO:0008483">
    <property type="term" value="F:transaminase activity"/>
    <property type="evidence" value="ECO:0007669"/>
    <property type="project" value="UniProtKB-KW"/>
</dbReference>
<sequence>MTVIIIVLNQKNLCYNINKILDVVLIINLAMILGITQYYKMEGNMKIRTFKVEQWMNDYENDAIYNLGETCIDSMTLGELIELSGQNPDKYLVSLKDKRMTYSHIYGSPELLDGIASLYKNIVPSQVIPAHGAVGANHQVIMSMIEPKDNMISVMPTYQQHYSIPESIGAEVRILQLTPENNFLPDLKLLKSLVDENTKMITINNPDNPTGSWITDDVMMGIVEIARSVNAYILSDEVYRGISEDGSYMTSIADIYEKGISVGSMSKIFSLAGLRMGWIVSRSEEVIEACRKRRDYDTISCGVLDDLFASMALANKEMIFERNRKILIKNREILDQWVNETPEVSYIKPVAGTTALVYYKKDMPSYDLCVRLIKEKGVLFTPGSCFEMEGSVRIGYAFDSMTLREGLDKFTEFLREI</sequence>
<reference evidence="4 5" key="1">
    <citation type="submission" date="2019-07" db="EMBL/GenBank/DDBJ databases">
        <title>Genomic Encyclopedia of Type Strains, Phase I: the one thousand microbial genomes (KMG-I) project.</title>
        <authorList>
            <person name="Kyrpides N."/>
        </authorList>
    </citation>
    <scope>NUCLEOTIDE SEQUENCE [LARGE SCALE GENOMIC DNA]</scope>
    <source>
        <strain evidence="4 5">DSM 13558</strain>
    </source>
</reference>
<accession>A0A562J3F2</accession>
<evidence type="ECO:0000259" key="3">
    <source>
        <dbReference type="Pfam" id="PF00155"/>
    </source>
</evidence>
<feature type="domain" description="Aminotransferase class I/classII large" evidence="3">
    <location>
        <begin position="89"/>
        <end position="409"/>
    </location>
</feature>
<comment type="cofactor">
    <cofactor evidence="1">
        <name>pyridoxal 5'-phosphate</name>
        <dbReference type="ChEBI" id="CHEBI:597326"/>
    </cofactor>
</comment>
<dbReference type="Gene3D" id="3.90.1150.10">
    <property type="entry name" value="Aspartate Aminotransferase, domain 1"/>
    <property type="match status" value="1"/>
</dbReference>
<name>A0A562J3F2_9FIRM</name>
<dbReference type="Gene3D" id="3.40.640.10">
    <property type="entry name" value="Type I PLP-dependent aspartate aminotransferase-like (Major domain)"/>
    <property type="match status" value="1"/>
</dbReference>
<dbReference type="PANTHER" id="PTHR43510">
    <property type="entry name" value="AMINOTRANSFERASE FUNCTION, HYPOTHETICAL (EUROFUNG)"/>
    <property type="match status" value="1"/>
</dbReference>
<dbReference type="InterPro" id="IPR015422">
    <property type="entry name" value="PyrdxlP-dep_Trfase_small"/>
</dbReference>
<dbReference type="Proteomes" id="UP000315343">
    <property type="component" value="Unassembled WGS sequence"/>
</dbReference>
<dbReference type="EC" id="2.6.1.-" evidence="1"/>
<evidence type="ECO:0000256" key="2">
    <source>
        <dbReference type="SAM" id="Phobius"/>
    </source>
</evidence>
<feature type="transmembrane region" description="Helical" evidence="2">
    <location>
        <begin position="20"/>
        <end position="39"/>
    </location>
</feature>
<dbReference type="InterPro" id="IPR015424">
    <property type="entry name" value="PyrdxlP-dep_Trfase"/>
</dbReference>
<dbReference type="InterPro" id="IPR004838">
    <property type="entry name" value="NHTrfase_class1_PyrdxlP-BS"/>
</dbReference>
<proteinExistence type="inferred from homology"/>
<evidence type="ECO:0000256" key="1">
    <source>
        <dbReference type="RuleBase" id="RU000481"/>
    </source>
</evidence>
<dbReference type="EMBL" id="VLKH01000012">
    <property type="protein sequence ID" value="TWH77769.1"/>
    <property type="molecule type" value="Genomic_DNA"/>
</dbReference>
<organism evidence="4 5">
    <name type="scientific">Sedimentibacter saalensis</name>
    <dbReference type="NCBI Taxonomy" id="130788"/>
    <lineage>
        <taxon>Bacteria</taxon>
        <taxon>Bacillati</taxon>
        <taxon>Bacillota</taxon>
        <taxon>Tissierellia</taxon>
        <taxon>Sedimentibacter</taxon>
    </lineage>
</organism>
<protein>
    <recommendedName>
        <fullName evidence="1">Aminotransferase</fullName>
        <ecNumber evidence="1">2.6.1.-</ecNumber>
    </recommendedName>
</protein>
<dbReference type="SUPFAM" id="SSF53383">
    <property type="entry name" value="PLP-dependent transferases"/>
    <property type="match status" value="1"/>
</dbReference>
<evidence type="ECO:0000313" key="4">
    <source>
        <dbReference type="EMBL" id="TWH77769.1"/>
    </source>
</evidence>
<keyword evidence="2" id="KW-0472">Membrane</keyword>